<dbReference type="SUPFAM" id="SSF51735">
    <property type="entry name" value="NAD(P)-binding Rossmann-fold domains"/>
    <property type="match status" value="1"/>
</dbReference>
<dbReference type="AlphaFoldDB" id="A0A2J6X4V1"/>
<accession>A0A2J6X4V1</accession>
<evidence type="ECO:0000259" key="3">
    <source>
        <dbReference type="Pfam" id="PF01408"/>
    </source>
</evidence>
<dbReference type="EMBL" id="PNIX01000310">
    <property type="protein sequence ID" value="PMP81493.1"/>
    <property type="molecule type" value="Genomic_DNA"/>
</dbReference>
<dbReference type="PANTHER" id="PTHR43708:SF5">
    <property type="entry name" value="CONSERVED EXPRESSED OXIDOREDUCTASE (EUROFUNG)-RELATED"/>
    <property type="match status" value="1"/>
</dbReference>
<dbReference type="InterPro" id="IPR000683">
    <property type="entry name" value="Gfo/Idh/MocA-like_OxRdtase_N"/>
</dbReference>
<reference evidence="5 6" key="1">
    <citation type="submission" date="2018-01" db="EMBL/GenBank/DDBJ databases">
        <title>Metagenomic assembled genomes from two thermal pools in the Uzon Caldera, Kamchatka, Russia.</title>
        <authorList>
            <person name="Wilkins L."/>
            <person name="Ettinger C."/>
        </authorList>
    </citation>
    <scope>NUCLEOTIDE SEQUENCE [LARGE SCALE GENOMIC DNA]</scope>
    <source>
        <strain evidence="5">ARK-10</strain>
    </source>
</reference>
<dbReference type="GO" id="GO:0016491">
    <property type="term" value="F:oxidoreductase activity"/>
    <property type="evidence" value="ECO:0007669"/>
    <property type="project" value="UniProtKB-KW"/>
</dbReference>
<dbReference type="Pfam" id="PF01408">
    <property type="entry name" value="GFO_IDH_MocA"/>
    <property type="match status" value="1"/>
</dbReference>
<dbReference type="InterPro" id="IPR036291">
    <property type="entry name" value="NAD(P)-bd_dom_sf"/>
</dbReference>
<evidence type="ECO:0000256" key="2">
    <source>
        <dbReference type="ARBA" id="ARBA00023002"/>
    </source>
</evidence>
<proteinExistence type="inferred from homology"/>
<name>A0A2J6X4V1_9BACT</name>
<evidence type="ECO:0000313" key="5">
    <source>
        <dbReference type="EMBL" id="PMP81493.1"/>
    </source>
</evidence>
<dbReference type="InterPro" id="IPR051317">
    <property type="entry name" value="Gfo/Idh/MocA_oxidoreduct"/>
</dbReference>
<sequence length="319" mass="36301">MEVKIMRKLKLGIIGSGIAVKELHLPALKTLNTLYEIKAISSRNIDHAKSLANECGSDVVAFDDPSKMTDIEVVDIAIPVNLNYDMIKIAFENGWDVICEKPIAENTHSARKILELHEKYPQRILYIAESHRHDPAIKVIKDHLSEIGNIAFFDYRLVIPTKDSKYAKTEWRKHPAHVGGFLSDGGVHHVAFLNAIFGKYLSVGGFTKQISDFTDAYDTMIMNIKYEKAFGTYSVTYAPDYRENEFSIYGFLGFLKMKDSKVTVVKGNDIKEYPIPPTNFFVEEFKDFYNCVVNRQKPVLGDPYLAFTDLEMIEKVINL</sequence>
<dbReference type="Proteomes" id="UP000236910">
    <property type="component" value="Unassembled WGS sequence"/>
</dbReference>
<evidence type="ECO:0008006" key="7">
    <source>
        <dbReference type="Google" id="ProtNLM"/>
    </source>
</evidence>
<dbReference type="PANTHER" id="PTHR43708">
    <property type="entry name" value="CONSERVED EXPRESSED OXIDOREDUCTASE (EUROFUNG)"/>
    <property type="match status" value="1"/>
</dbReference>
<keyword evidence="2" id="KW-0560">Oxidoreductase</keyword>
<dbReference type="Gene3D" id="3.30.360.10">
    <property type="entry name" value="Dihydrodipicolinate Reductase, domain 2"/>
    <property type="match status" value="1"/>
</dbReference>
<feature type="domain" description="GFO/IDH/MocA-like oxidoreductase" evidence="4">
    <location>
        <begin position="146"/>
        <end position="253"/>
    </location>
</feature>
<dbReference type="GO" id="GO:0000166">
    <property type="term" value="F:nucleotide binding"/>
    <property type="evidence" value="ECO:0007669"/>
    <property type="project" value="InterPro"/>
</dbReference>
<dbReference type="Pfam" id="PF22725">
    <property type="entry name" value="GFO_IDH_MocA_C3"/>
    <property type="match status" value="1"/>
</dbReference>
<feature type="domain" description="Gfo/Idh/MocA-like oxidoreductase N-terminal" evidence="3">
    <location>
        <begin position="10"/>
        <end position="123"/>
    </location>
</feature>
<evidence type="ECO:0000313" key="6">
    <source>
        <dbReference type="Proteomes" id="UP000236910"/>
    </source>
</evidence>
<protein>
    <recommendedName>
        <fullName evidence="7">Gfo/Idh/MocA family oxidoreductase</fullName>
    </recommendedName>
</protein>
<dbReference type="InterPro" id="IPR055170">
    <property type="entry name" value="GFO_IDH_MocA-like_dom"/>
</dbReference>
<evidence type="ECO:0000256" key="1">
    <source>
        <dbReference type="ARBA" id="ARBA00010928"/>
    </source>
</evidence>
<gene>
    <name evidence="5" type="ORF">C0175_05395</name>
</gene>
<dbReference type="SUPFAM" id="SSF55347">
    <property type="entry name" value="Glyceraldehyde-3-phosphate dehydrogenase-like, C-terminal domain"/>
    <property type="match status" value="1"/>
</dbReference>
<comment type="similarity">
    <text evidence="1">Belongs to the Gfo/Idh/MocA family.</text>
</comment>
<evidence type="ECO:0000259" key="4">
    <source>
        <dbReference type="Pfam" id="PF22725"/>
    </source>
</evidence>
<dbReference type="Gene3D" id="3.40.50.720">
    <property type="entry name" value="NAD(P)-binding Rossmann-like Domain"/>
    <property type="match status" value="1"/>
</dbReference>
<comment type="caution">
    <text evidence="5">The sequence shown here is derived from an EMBL/GenBank/DDBJ whole genome shotgun (WGS) entry which is preliminary data.</text>
</comment>
<organism evidence="5 6">
    <name type="scientific">Caldisericum exile</name>
    <dbReference type="NCBI Taxonomy" id="693075"/>
    <lineage>
        <taxon>Bacteria</taxon>
        <taxon>Pseudomonadati</taxon>
        <taxon>Caldisericota/Cryosericota group</taxon>
        <taxon>Caldisericota</taxon>
        <taxon>Caldisericia</taxon>
        <taxon>Caldisericales</taxon>
        <taxon>Caldisericaceae</taxon>
        <taxon>Caldisericum</taxon>
    </lineage>
</organism>